<keyword evidence="2" id="KW-1185">Reference proteome</keyword>
<name>A0A0F6W8N6_9BACT</name>
<proteinExistence type="predicted"/>
<protein>
    <submittedName>
        <fullName evidence="1">Uncharacterized protein</fullName>
    </submittedName>
</protein>
<sequence>MASTTEAQRGARLFPVRADVAGLGAGTIAIDVGGFRAPRLGERCAVIDVDGLVGTGRVDRVQRVADDCDWCGAPTAYALVRFDAPPSREPRHDFERHVAPVAVCGLGDGAPAPGIVTSEIDHASGRRTSVDLDADGRGDLALLSSTGACARPVRVMPHGASPCDLVQRAVCESQARRSGDGWRATERVEHASCRMDGRREHEL</sequence>
<dbReference type="AlphaFoldDB" id="A0A0F6W8N6"/>
<accession>A0A0F6W8N6</accession>
<dbReference type="Proteomes" id="UP000034883">
    <property type="component" value="Chromosome"/>
</dbReference>
<reference evidence="1 2" key="1">
    <citation type="submission" date="2015-03" db="EMBL/GenBank/DDBJ databases">
        <title>Genome assembly of Sandaracinus amylolyticus DSM 53668.</title>
        <authorList>
            <person name="Sharma G."/>
            <person name="Subramanian S."/>
        </authorList>
    </citation>
    <scope>NUCLEOTIDE SEQUENCE [LARGE SCALE GENOMIC DNA]</scope>
    <source>
        <strain evidence="1 2">DSM 53668</strain>
    </source>
</reference>
<dbReference type="EMBL" id="CP011125">
    <property type="protein sequence ID" value="AKF10146.1"/>
    <property type="molecule type" value="Genomic_DNA"/>
</dbReference>
<organism evidence="1 2">
    <name type="scientific">Sandaracinus amylolyticus</name>
    <dbReference type="NCBI Taxonomy" id="927083"/>
    <lineage>
        <taxon>Bacteria</taxon>
        <taxon>Pseudomonadati</taxon>
        <taxon>Myxococcota</taxon>
        <taxon>Polyangia</taxon>
        <taxon>Polyangiales</taxon>
        <taxon>Sandaracinaceae</taxon>
        <taxon>Sandaracinus</taxon>
    </lineage>
</organism>
<evidence type="ECO:0000313" key="1">
    <source>
        <dbReference type="EMBL" id="AKF10146.1"/>
    </source>
</evidence>
<evidence type="ECO:0000313" key="2">
    <source>
        <dbReference type="Proteomes" id="UP000034883"/>
    </source>
</evidence>
<gene>
    <name evidence="1" type="ORF">DB32_007295</name>
</gene>
<dbReference type="KEGG" id="samy:DB32_007295"/>